<feature type="region of interest" description="Disordered" evidence="1">
    <location>
        <begin position="113"/>
        <end position="168"/>
    </location>
</feature>
<dbReference type="AlphaFoldDB" id="D7PC12"/>
<reference evidence="2" key="1">
    <citation type="journal article" date="2010" name="Chem. Biol.">
        <title>Molecular cloning and heterologous expression of the dehydrophos biosynthetic gene cluster.</title>
        <authorList>
            <person name="Circello B.T."/>
            <person name="Eliot A.C."/>
            <person name="Lee J.H."/>
            <person name="van der Donk W.A."/>
            <person name="Metcalf W.W."/>
        </authorList>
    </citation>
    <scope>NUCLEOTIDE SEQUENCE</scope>
    <source>
        <strain evidence="2">NRRL 1510</strain>
    </source>
</reference>
<sequence length="168" mass="18506">MRRRHRAPAGRSAAHGRSAGGMRNQHEGGCLRPRPAGTRRAAKVTAVNGRSPRVVSVGHHCGSHHRPAGQARPTRAAAHPPLADGPAGYRRRCRRQCARQCVRCARHRWYRLDPPRVPDRHRRRPHRLRHPHVGPTARLTSPPAPQPRRSPGTGGAAVCHAPATSREN</sequence>
<feature type="region of interest" description="Disordered" evidence="1">
    <location>
        <begin position="54"/>
        <end position="83"/>
    </location>
</feature>
<protein>
    <submittedName>
        <fullName evidence="2">Putative transglycosylase</fullName>
    </submittedName>
</protein>
<feature type="compositionally biased region" description="Low complexity" evidence="1">
    <location>
        <begin position="9"/>
        <end position="23"/>
    </location>
</feature>
<evidence type="ECO:0000256" key="1">
    <source>
        <dbReference type="SAM" id="MobiDB-lite"/>
    </source>
</evidence>
<feature type="region of interest" description="Disordered" evidence="1">
    <location>
        <begin position="1"/>
        <end position="39"/>
    </location>
</feature>
<evidence type="ECO:0000313" key="2">
    <source>
        <dbReference type="EMBL" id="ACZ13451.1"/>
    </source>
</evidence>
<proteinExistence type="predicted"/>
<feature type="compositionally biased region" description="Basic residues" evidence="1">
    <location>
        <begin position="119"/>
        <end position="132"/>
    </location>
</feature>
<name>D7PC12_STRLR</name>
<organism evidence="2">
    <name type="scientific">Streptomyces luridus</name>
    <dbReference type="NCBI Taxonomy" id="67320"/>
    <lineage>
        <taxon>Bacteria</taxon>
        <taxon>Bacillati</taxon>
        <taxon>Actinomycetota</taxon>
        <taxon>Actinomycetes</taxon>
        <taxon>Kitasatosporales</taxon>
        <taxon>Streptomycetaceae</taxon>
        <taxon>Streptomyces</taxon>
    </lineage>
</organism>
<dbReference type="EMBL" id="GU199252">
    <property type="protein sequence ID" value="ACZ13451.1"/>
    <property type="molecule type" value="Genomic_DNA"/>
</dbReference>
<accession>D7PC12</accession>